<dbReference type="Proteomes" id="UP000677228">
    <property type="component" value="Unassembled WGS sequence"/>
</dbReference>
<dbReference type="EMBL" id="CAJNOQ010001959">
    <property type="protein sequence ID" value="CAF0929883.1"/>
    <property type="molecule type" value="Genomic_DNA"/>
</dbReference>
<gene>
    <name evidence="3" type="ORF">GPM918_LOCUS10123</name>
    <name evidence="2" type="ORF">OVA965_LOCUS7068</name>
    <name evidence="5" type="ORF">SRO942_LOCUS10124</name>
    <name evidence="4" type="ORF">TMI583_LOCUS7064</name>
</gene>
<comment type="caution">
    <text evidence="3">The sequence shown here is derived from an EMBL/GenBank/DDBJ whole genome shotgun (WGS) entry which is preliminary data.</text>
</comment>
<evidence type="ECO:0000313" key="5">
    <source>
        <dbReference type="EMBL" id="CAF3707987.1"/>
    </source>
</evidence>
<evidence type="ECO:0000313" key="2">
    <source>
        <dbReference type="EMBL" id="CAF0849531.1"/>
    </source>
</evidence>
<dbReference type="EMBL" id="CAJOBA010002206">
    <property type="protein sequence ID" value="CAF3634791.1"/>
    <property type="molecule type" value="Genomic_DNA"/>
</dbReference>
<feature type="domain" description="F-box" evidence="1">
    <location>
        <begin position="2"/>
        <end position="56"/>
    </location>
</feature>
<dbReference type="EMBL" id="CAJOBC010001959">
    <property type="protein sequence ID" value="CAF3707987.1"/>
    <property type="molecule type" value="Genomic_DNA"/>
</dbReference>
<evidence type="ECO:0000259" key="1">
    <source>
        <dbReference type="PROSITE" id="PS50181"/>
    </source>
</evidence>
<evidence type="ECO:0000313" key="6">
    <source>
        <dbReference type="Proteomes" id="UP000663829"/>
    </source>
</evidence>
<dbReference type="OrthoDB" id="9989856at2759"/>
<organism evidence="3 6">
    <name type="scientific">Didymodactylos carnosus</name>
    <dbReference type="NCBI Taxonomy" id="1234261"/>
    <lineage>
        <taxon>Eukaryota</taxon>
        <taxon>Metazoa</taxon>
        <taxon>Spiralia</taxon>
        <taxon>Gnathifera</taxon>
        <taxon>Rotifera</taxon>
        <taxon>Eurotatoria</taxon>
        <taxon>Bdelloidea</taxon>
        <taxon>Philodinida</taxon>
        <taxon>Philodinidae</taxon>
        <taxon>Didymodactylos</taxon>
    </lineage>
</organism>
<dbReference type="PROSITE" id="PS50181">
    <property type="entry name" value="FBOX"/>
    <property type="match status" value="1"/>
</dbReference>
<dbReference type="AlphaFoldDB" id="A0A814BRQ7"/>
<evidence type="ECO:0000313" key="4">
    <source>
        <dbReference type="EMBL" id="CAF3634791.1"/>
    </source>
</evidence>
<dbReference type="Proteomes" id="UP000682733">
    <property type="component" value="Unassembled WGS sequence"/>
</dbReference>
<sequence>MSTFESSLPNEVIFNIFGYLNSTDVFLSFINLNNRLNCLLEYYFNTVDLTKIWHKTFKCYINILLPTIGVWVKNLKLGGEQTYYQLDILSLCPNLQTVSIVKVRLNDIESHLELFQRLSELKLSLILPDDDDEYPQTSKEFRHINLCKYLFCRNSSLEKLELNWLFINKHIRPCKLQELIITLNYFSDLFILFNNLPNIRSIQVNFLNDDCHKSDIKHYVYKNLAKKIHHLTDFSLKSCHPFENDTFISNLIRHLPSGLKRLSLEISFRQRTNFIDGNYVKREFLSKFLQLNTLYYSVFVELDNHILVDEIVVSFSSDYWLKRNWLIECHYNENQKCFCLNSLPFSSSPLSGMSNGFLERKCNGRSVNINDPYFYQHIRVLNMYSPLSVPLFKLLNKTLKNVCVLNINRLEDDTDETNPWLHDDDNVNDNEYQFKTIQSLCFNSDAKLDENEWNIFRKRLLLSVPNVKILKINYQTILHLTNNFKDIRFYPIFKNIIELILFEINTKHLEHIFQYFTNIHYLTLIDLSLRTKSFKLDDILEIFRSITHLVYLDVPFDNENMYHTVESVQEKLNFYYHDFYIQFSKKNCYNYSNRQRIQLWK</sequence>
<evidence type="ECO:0000313" key="3">
    <source>
        <dbReference type="EMBL" id="CAF0929883.1"/>
    </source>
</evidence>
<protein>
    <recommendedName>
        <fullName evidence="1">F-box domain-containing protein</fullName>
    </recommendedName>
</protein>
<proteinExistence type="predicted"/>
<accession>A0A814BRQ7</accession>
<keyword evidence="6" id="KW-1185">Reference proteome</keyword>
<dbReference type="InterPro" id="IPR001810">
    <property type="entry name" value="F-box_dom"/>
</dbReference>
<dbReference type="Proteomes" id="UP000663829">
    <property type="component" value="Unassembled WGS sequence"/>
</dbReference>
<reference evidence="3" key="1">
    <citation type="submission" date="2021-02" db="EMBL/GenBank/DDBJ databases">
        <authorList>
            <person name="Nowell W R."/>
        </authorList>
    </citation>
    <scope>NUCLEOTIDE SEQUENCE</scope>
</reference>
<dbReference type="EMBL" id="CAJNOK010002206">
    <property type="protein sequence ID" value="CAF0849531.1"/>
    <property type="molecule type" value="Genomic_DNA"/>
</dbReference>
<dbReference type="Proteomes" id="UP000681722">
    <property type="component" value="Unassembled WGS sequence"/>
</dbReference>
<name>A0A814BRQ7_9BILA</name>